<evidence type="ECO:0000313" key="2">
    <source>
        <dbReference type="Proteomes" id="UP000242699"/>
    </source>
</evidence>
<reference evidence="1 2" key="1">
    <citation type="journal article" date="2014" name="BMC Genomics">
        <title>Comparison of environmental and isolate Sulfobacillus genomes reveals diverse carbon, sulfur, nitrogen, and hydrogen metabolisms.</title>
        <authorList>
            <person name="Justice N.B."/>
            <person name="Norman A."/>
            <person name="Brown C.T."/>
            <person name="Singh A."/>
            <person name="Thomas B.C."/>
            <person name="Banfield J.F."/>
        </authorList>
    </citation>
    <scope>NUCLEOTIDE SEQUENCE [LARGE SCALE GENOMIC DNA]</scope>
    <source>
        <strain evidence="1">AMDSBA1</strain>
    </source>
</reference>
<organism evidence="1 2">
    <name type="scientific">Sulfobacillus benefaciens</name>
    <dbReference type="NCBI Taxonomy" id="453960"/>
    <lineage>
        <taxon>Bacteria</taxon>
        <taxon>Bacillati</taxon>
        <taxon>Bacillota</taxon>
        <taxon>Clostridia</taxon>
        <taxon>Eubacteriales</taxon>
        <taxon>Clostridiales Family XVII. Incertae Sedis</taxon>
        <taxon>Sulfobacillus</taxon>
    </lineage>
</organism>
<dbReference type="AlphaFoldDB" id="A0A2T2WTF7"/>
<dbReference type="InterPro" id="IPR035901">
    <property type="entry name" value="GIY-YIG_endonuc_sf"/>
</dbReference>
<comment type="caution">
    <text evidence="1">The sequence shown here is derived from an EMBL/GenBank/DDBJ whole genome shotgun (WGS) entry which is preliminary data.</text>
</comment>
<protein>
    <recommendedName>
        <fullName evidence="3">GIY-YIG domain-containing protein</fullName>
    </recommendedName>
</protein>
<dbReference type="Gene3D" id="3.40.1440.10">
    <property type="entry name" value="GIY-YIG endonuclease"/>
    <property type="match status" value="1"/>
</dbReference>
<sequence length="138" mass="16374">MAAQRYAVQFDGYCPDPEDTPDASGIYVVYTGHEIDEDVVRLRKLLYIGEADDIRDRLTHHERLKDWLVYLRRDEQLWFSFALIPITSTRMRVEAAEIFRHKPICNTEYKNKFPFDLTEIVNRGTHEYLDDTFIVSRT</sequence>
<evidence type="ECO:0000313" key="1">
    <source>
        <dbReference type="EMBL" id="PSR25529.1"/>
    </source>
</evidence>
<name>A0A2T2WTF7_9FIRM</name>
<proteinExistence type="predicted"/>
<accession>A0A2T2WTF7</accession>
<dbReference type="EMBL" id="PXYT01000053">
    <property type="protein sequence ID" value="PSR25529.1"/>
    <property type="molecule type" value="Genomic_DNA"/>
</dbReference>
<dbReference type="Proteomes" id="UP000242699">
    <property type="component" value="Unassembled WGS sequence"/>
</dbReference>
<gene>
    <name evidence="1" type="ORF">C7B43_16600</name>
</gene>
<evidence type="ECO:0008006" key="3">
    <source>
        <dbReference type="Google" id="ProtNLM"/>
    </source>
</evidence>